<dbReference type="SUPFAM" id="SSF52540">
    <property type="entry name" value="P-loop containing nucleoside triphosphate hydrolases"/>
    <property type="match status" value="1"/>
</dbReference>
<evidence type="ECO:0000313" key="4">
    <source>
        <dbReference type="EMBL" id="CRX38684.1"/>
    </source>
</evidence>
<dbReference type="Gene3D" id="3.40.50.300">
    <property type="entry name" value="P-loop containing nucleotide triphosphate hydrolases"/>
    <property type="match status" value="1"/>
</dbReference>
<dbReference type="PANTHER" id="PTHR21343:SF8">
    <property type="entry name" value="DRTGG DOMAIN-CONTAINING PROTEIN"/>
    <property type="match status" value="1"/>
</dbReference>
<comment type="subunit">
    <text evidence="1">Homohexamer.</text>
</comment>
<evidence type="ECO:0000256" key="2">
    <source>
        <dbReference type="ARBA" id="ARBA00022962"/>
    </source>
</evidence>
<organism evidence="4 5">
    <name type="scientific">Estrella lausannensis</name>
    <dbReference type="NCBI Taxonomy" id="483423"/>
    <lineage>
        <taxon>Bacteria</taxon>
        <taxon>Pseudomonadati</taxon>
        <taxon>Chlamydiota</taxon>
        <taxon>Chlamydiia</taxon>
        <taxon>Parachlamydiales</taxon>
        <taxon>Candidatus Criblamydiaceae</taxon>
        <taxon>Estrella</taxon>
    </lineage>
</organism>
<protein>
    <submittedName>
        <fullName evidence="4">Putative cobyrinic acid a,c-diamide synthase family protein</fullName>
    </submittedName>
</protein>
<dbReference type="Gene3D" id="3.40.1390.20">
    <property type="entry name" value="HprK N-terminal domain-like"/>
    <property type="match status" value="1"/>
</dbReference>
<proteinExistence type="predicted"/>
<reference evidence="5" key="1">
    <citation type="submission" date="2015-06" db="EMBL/GenBank/DDBJ databases">
        <authorList>
            <person name="Bertelli C."/>
        </authorList>
    </citation>
    <scope>NUCLEOTIDE SEQUENCE [LARGE SCALE GENOMIC DNA]</scope>
    <source>
        <strain evidence="5">CRIB-30</strain>
    </source>
</reference>
<dbReference type="InterPro" id="IPR010766">
    <property type="entry name" value="DRTGG"/>
</dbReference>
<evidence type="ECO:0000313" key="5">
    <source>
        <dbReference type="Proteomes" id="UP000220251"/>
    </source>
</evidence>
<keyword evidence="2" id="KW-0315">Glutamine amidotransferase</keyword>
<name>A0A0H5DSE2_9BACT</name>
<keyword evidence="5" id="KW-1185">Reference proteome</keyword>
<accession>A0A0H5DSE2</accession>
<dbReference type="AlphaFoldDB" id="A0A0H5DSE2"/>
<feature type="domain" description="DRTGG" evidence="3">
    <location>
        <begin position="227"/>
        <end position="333"/>
    </location>
</feature>
<dbReference type="SUPFAM" id="SSF75138">
    <property type="entry name" value="HprK N-terminal domain-like"/>
    <property type="match status" value="1"/>
</dbReference>
<dbReference type="InterPro" id="IPR028979">
    <property type="entry name" value="Ser_kin/Pase_Hpr-like_N_sf"/>
</dbReference>
<evidence type="ECO:0000256" key="1">
    <source>
        <dbReference type="ARBA" id="ARBA00011643"/>
    </source>
</evidence>
<dbReference type="RefSeq" id="WP_098038543.1">
    <property type="nucleotide sequence ID" value="NZ_CWGJ01000015.1"/>
</dbReference>
<dbReference type="InterPro" id="IPR027417">
    <property type="entry name" value="P-loop_NTPase"/>
</dbReference>
<dbReference type="PANTHER" id="PTHR21343">
    <property type="entry name" value="DETHIOBIOTIN SYNTHETASE"/>
    <property type="match status" value="1"/>
</dbReference>
<dbReference type="CDD" id="cd03109">
    <property type="entry name" value="DTBS"/>
    <property type="match status" value="1"/>
</dbReference>
<gene>
    <name evidence="4" type="ORF">ELAC_1345</name>
</gene>
<dbReference type="EMBL" id="CWGJ01000015">
    <property type="protein sequence ID" value="CRX38684.1"/>
    <property type="molecule type" value="Genomic_DNA"/>
</dbReference>
<evidence type="ECO:0000259" key="3">
    <source>
        <dbReference type="Pfam" id="PF07085"/>
    </source>
</evidence>
<sequence>MKHEALFIGATGQHVGKTTISLGLNAALRKRFNSVGFIKPVGQQHVPVEGVSVDKDVYLFRELFHMSSDWKDMSPVIIPQGFTKDYLDGKISNKKLMESIIKSFNTISGEHEFTLVEGTGHIGVGSIIELSNARVAKELNLDIVIIASGGLGSSFDELSLNIALCKEAGLRIHGVILNKVIQEKMEKIRNYFEKALKRHNIPLIGCIPFEPLLTKPTIQDFESLFKTTLLSGQEHRMRHFASVRLMAGSADTYREEMIENELIITPASREDIITITLMRHKAELKEHKTDFQGGMILTGRHAPSKHIIEEIKKCSIPILYAPLCSYDAMQLITSYTAKLLLEDKEKIEKVIGLVEKHVDIERLVRRSLSPV</sequence>
<dbReference type="Pfam" id="PF07085">
    <property type="entry name" value="DRTGG"/>
    <property type="match status" value="1"/>
</dbReference>
<dbReference type="OrthoDB" id="9773206at2"/>
<dbReference type="Proteomes" id="UP000220251">
    <property type="component" value="Unassembled WGS sequence"/>
</dbReference>
<dbReference type="Pfam" id="PF13500">
    <property type="entry name" value="AAA_26"/>
    <property type="match status" value="1"/>
</dbReference>